<keyword evidence="2" id="KW-1185">Reference proteome</keyword>
<evidence type="ECO:0000313" key="1">
    <source>
        <dbReference type="EMBL" id="KAH9515846.1"/>
    </source>
</evidence>
<comment type="caution">
    <text evidence="1">The sequence shown here is derived from an EMBL/GenBank/DDBJ whole genome shotgun (WGS) entry which is preliminary data.</text>
</comment>
<dbReference type="Proteomes" id="UP000790347">
    <property type="component" value="Unassembled WGS sequence"/>
</dbReference>
<organism evidence="1 2">
    <name type="scientific">Dermatophagoides farinae</name>
    <name type="common">American house dust mite</name>
    <dbReference type="NCBI Taxonomy" id="6954"/>
    <lineage>
        <taxon>Eukaryota</taxon>
        <taxon>Metazoa</taxon>
        <taxon>Ecdysozoa</taxon>
        <taxon>Arthropoda</taxon>
        <taxon>Chelicerata</taxon>
        <taxon>Arachnida</taxon>
        <taxon>Acari</taxon>
        <taxon>Acariformes</taxon>
        <taxon>Sarcoptiformes</taxon>
        <taxon>Astigmata</taxon>
        <taxon>Psoroptidia</taxon>
        <taxon>Analgoidea</taxon>
        <taxon>Pyroglyphidae</taxon>
        <taxon>Dermatophagoidinae</taxon>
        <taxon>Dermatophagoides</taxon>
    </lineage>
</organism>
<reference evidence="1" key="2">
    <citation type="journal article" date="2022" name="Res Sq">
        <title>Comparative Genomics Reveals Insights into the Divergent Evolution of Astigmatic Mites and Household Pest Adaptations.</title>
        <authorList>
            <person name="Xiong Q."/>
            <person name="Wan A.T.-Y."/>
            <person name="Liu X.-Y."/>
            <person name="Fung C.S.-H."/>
            <person name="Xiao X."/>
            <person name="Malainual N."/>
            <person name="Hou J."/>
            <person name="Wang L."/>
            <person name="Wang M."/>
            <person name="Yang K."/>
            <person name="Cui Y."/>
            <person name="Leung E."/>
            <person name="Nong W."/>
            <person name="Shin S.-K."/>
            <person name="Au S."/>
            <person name="Jeong K.Y."/>
            <person name="Chew F.T."/>
            <person name="Hui J."/>
            <person name="Leung T.F."/>
            <person name="Tungtrongchitr A."/>
            <person name="Zhong N."/>
            <person name="Liu Z."/>
            <person name="Tsui S."/>
        </authorList>
    </citation>
    <scope>NUCLEOTIDE SEQUENCE</scope>
    <source>
        <strain evidence="1">Derf</strain>
        <tissue evidence="1">Whole organism</tissue>
    </source>
</reference>
<dbReference type="AlphaFoldDB" id="A0A922L2S6"/>
<name>A0A922L2S6_DERFA</name>
<protein>
    <submittedName>
        <fullName evidence="1">Uncharacterized protein</fullName>
    </submittedName>
</protein>
<dbReference type="EMBL" id="ASGP02000003">
    <property type="protein sequence ID" value="KAH9515846.1"/>
    <property type="molecule type" value="Genomic_DNA"/>
</dbReference>
<accession>A0A922L2S6</accession>
<gene>
    <name evidence="1" type="ORF">DERF_006620</name>
</gene>
<proteinExistence type="predicted"/>
<sequence>MPFSIYLSSSSSSSSVVMTDVRNKTEISVDCFVYDDGGILNLIHIHHFFCFDHGHLILYLRFV</sequence>
<evidence type="ECO:0000313" key="2">
    <source>
        <dbReference type="Proteomes" id="UP000790347"/>
    </source>
</evidence>
<reference evidence="1" key="1">
    <citation type="submission" date="2013-05" db="EMBL/GenBank/DDBJ databases">
        <authorList>
            <person name="Yim A.K.Y."/>
            <person name="Chan T.F."/>
            <person name="Ji K.M."/>
            <person name="Liu X.Y."/>
            <person name="Zhou J.W."/>
            <person name="Li R.Q."/>
            <person name="Yang K.Y."/>
            <person name="Li J."/>
            <person name="Li M."/>
            <person name="Law P.T.W."/>
            <person name="Wu Y.L."/>
            <person name="Cai Z.L."/>
            <person name="Qin H."/>
            <person name="Bao Y."/>
            <person name="Leung R.K.K."/>
            <person name="Ng P.K.S."/>
            <person name="Zou J."/>
            <person name="Zhong X.J."/>
            <person name="Ran P.X."/>
            <person name="Zhong N.S."/>
            <person name="Liu Z.G."/>
            <person name="Tsui S.K.W."/>
        </authorList>
    </citation>
    <scope>NUCLEOTIDE SEQUENCE</scope>
    <source>
        <strain evidence="1">Derf</strain>
        <tissue evidence="1">Whole organism</tissue>
    </source>
</reference>